<dbReference type="PANTHER" id="PTHR13774:SF17">
    <property type="entry name" value="PHENAZINE BIOSYNTHESIS-LIKE DOMAIN-CONTAINING PROTEIN"/>
    <property type="match status" value="1"/>
</dbReference>
<reference evidence="3" key="1">
    <citation type="submission" date="2023-07" db="EMBL/GenBank/DDBJ databases">
        <title>Wenyingzhuangia sp. chi5 genome sequencing and assembly.</title>
        <authorList>
            <person name="Park S."/>
        </authorList>
    </citation>
    <scope>NUCLEOTIDE SEQUENCE</scope>
    <source>
        <strain evidence="3">Chi5</strain>
    </source>
</reference>
<evidence type="ECO:0000313" key="4">
    <source>
        <dbReference type="Proteomes" id="UP001168642"/>
    </source>
</evidence>
<evidence type="ECO:0000313" key="3">
    <source>
        <dbReference type="EMBL" id="MDO3696028.1"/>
    </source>
</evidence>
<dbReference type="Proteomes" id="UP001168642">
    <property type="component" value="Unassembled WGS sequence"/>
</dbReference>
<organism evidence="3 4">
    <name type="scientific">Wenyingzhuangia gilva</name>
    <dbReference type="NCBI Taxonomy" id="3057677"/>
    <lineage>
        <taxon>Bacteria</taxon>
        <taxon>Pseudomonadati</taxon>
        <taxon>Bacteroidota</taxon>
        <taxon>Flavobacteriia</taxon>
        <taxon>Flavobacteriales</taxon>
        <taxon>Flavobacteriaceae</taxon>
        <taxon>Wenyingzhuangia</taxon>
    </lineage>
</organism>
<proteinExistence type="inferred from homology"/>
<dbReference type="RefSeq" id="WP_302885334.1">
    <property type="nucleotide sequence ID" value="NZ_JAUMIT010000021.1"/>
</dbReference>
<comment type="similarity">
    <text evidence="1">Belongs to the PhzF family.</text>
</comment>
<gene>
    <name evidence="3" type="ORF">QVZ41_14340</name>
</gene>
<accession>A0ABT8VVM2</accession>
<dbReference type="SUPFAM" id="SSF54506">
    <property type="entry name" value="Diaminopimelate epimerase-like"/>
    <property type="match status" value="1"/>
</dbReference>
<dbReference type="InterPro" id="IPR003719">
    <property type="entry name" value="Phenazine_PhzF-like"/>
</dbReference>
<sequence length="265" mass="29844">MKKIIYQVDAFTKEAFKGNPAGVMILNENLNPKLMQDIANEMNLSETAFVNISEKPFEIRYFTPTTEIPLCGHATLASAHILYENNIIAENEIIQFKAKGGDLEITKNTNGIKMVFPKYEINKIDNIENFEKIIGFTPIDTYSSENNWIIAISKTENEIKQAKPVFNEMGKNGLGHLMITSLSERENIDFVVRCFAPISGINEDPVTGSAQCALVPVWNLRTENNEFKVEQISERTGQLNVKLVDNQVEIIGNAITIFKAEINIR</sequence>
<dbReference type="NCBIfam" id="TIGR00654">
    <property type="entry name" value="PhzF_family"/>
    <property type="match status" value="1"/>
</dbReference>
<dbReference type="EMBL" id="JAUMIT010000021">
    <property type="protein sequence ID" value="MDO3696028.1"/>
    <property type="molecule type" value="Genomic_DNA"/>
</dbReference>
<dbReference type="PIRSF" id="PIRSF016184">
    <property type="entry name" value="PhzC_PhzF"/>
    <property type="match status" value="1"/>
</dbReference>
<dbReference type="Gene3D" id="3.10.310.10">
    <property type="entry name" value="Diaminopimelate Epimerase, Chain A, domain 1"/>
    <property type="match status" value="2"/>
</dbReference>
<dbReference type="Pfam" id="PF02567">
    <property type="entry name" value="PhzC-PhzF"/>
    <property type="match status" value="1"/>
</dbReference>
<protein>
    <submittedName>
        <fullName evidence="3">PhzF family phenazine biosynthesis protein</fullName>
    </submittedName>
</protein>
<keyword evidence="2" id="KW-0413">Isomerase</keyword>
<name>A0ABT8VVM2_9FLAO</name>
<keyword evidence="4" id="KW-1185">Reference proteome</keyword>
<evidence type="ECO:0000256" key="2">
    <source>
        <dbReference type="ARBA" id="ARBA00023235"/>
    </source>
</evidence>
<comment type="caution">
    <text evidence="3">The sequence shown here is derived from an EMBL/GenBank/DDBJ whole genome shotgun (WGS) entry which is preliminary data.</text>
</comment>
<evidence type="ECO:0000256" key="1">
    <source>
        <dbReference type="ARBA" id="ARBA00008270"/>
    </source>
</evidence>
<dbReference type="PANTHER" id="PTHR13774">
    <property type="entry name" value="PHENAZINE BIOSYNTHESIS PROTEIN"/>
    <property type="match status" value="1"/>
</dbReference>